<evidence type="ECO:0000313" key="2">
    <source>
        <dbReference type="Proteomes" id="UP000606115"/>
    </source>
</evidence>
<dbReference type="InterPro" id="IPR011042">
    <property type="entry name" value="6-blade_b-propeller_TolB-like"/>
</dbReference>
<dbReference type="RefSeq" id="WP_188687085.1">
    <property type="nucleotide sequence ID" value="NZ_BMKX01000010.1"/>
</dbReference>
<evidence type="ECO:0000313" key="1">
    <source>
        <dbReference type="EMBL" id="GGJ70722.1"/>
    </source>
</evidence>
<dbReference type="GeneID" id="303305529"/>
<comment type="caution">
    <text evidence="1">The sequence shown here is derived from an EMBL/GenBank/DDBJ whole genome shotgun (WGS) entry which is preliminary data.</text>
</comment>
<protein>
    <submittedName>
        <fullName evidence="1">TolB-like translocation protein signal peptide</fullName>
    </submittedName>
</protein>
<gene>
    <name evidence="1" type="ORF">GCM10007173_31960</name>
</gene>
<accession>A0ABQ2DWR5</accession>
<dbReference type="Gene3D" id="2.120.10.30">
    <property type="entry name" value="TolB, C-terminal domain"/>
    <property type="match status" value="1"/>
</dbReference>
<keyword evidence="2" id="KW-1185">Reference proteome</keyword>
<proteinExistence type="predicted"/>
<dbReference type="SUPFAM" id="SSF82171">
    <property type="entry name" value="DPP6 N-terminal domain-like"/>
    <property type="match status" value="1"/>
</dbReference>
<dbReference type="Proteomes" id="UP000606115">
    <property type="component" value="Unassembled WGS sequence"/>
</dbReference>
<sequence length="343" mass="37354">MTKQVAGISAQTRWLILAIIAVLALGSVTVYAVQAFGRYQARTTGASAAQITDKLHDGNRIVFRNTAMGQGYGQIASVAIAEPQGPRELSQTVCDRVDATTEYISCMRTQRGIPTTFETRILDAQANTVVEWPLPGVPSRTRISEGGLVATTAFVTGHSYATDSFSTETVIKSVQGLDFGNLEDYSIFIDGQELTAVDRNVWGVTFDSENKFYATVASAGKTWMVEGNLAERRMNSVIQNAECPSVAPDHSKVAYKKRRAQSGLAHWDIAVLDLKTQKEIILPLDQGFDDQLEWLDSQTLLFGMPRTGSAGDSDVYSVKTTANAQPQIFIKDAWSPSVVRTTG</sequence>
<dbReference type="EMBL" id="BMKX01000010">
    <property type="protein sequence ID" value="GGJ70722.1"/>
    <property type="molecule type" value="Genomic_DNA"/>
</dbReference>
<reference evidence="2" key="1">
    <citation type="journal article" date="2019" name="Int. J. Syst. Evol. Microbiol.">
        <title>The Global Catalogue of Microorganisms (GCM) 10K type strain sequencing project: providing services to taxonomists for standard genome sequencing and annotation.</title>
        <authorList>
            <consortium name="The Broad Institute Genomics Platform"/>
            <consortium name="The Broad Institute Genome Sequencing Center for Infectious Disease"/>
            <person name="Wu L."/>
            <person name="Ma J."/>
        </authorList>
    </citation>
    <scope>NUCLEOTIDE SEQUENCE [LARGE SCALE GENOMIC DNA]</scope>
    <source>
        <strain evidence="2">CGMCC 1.3685</strain>
    </source>
</reference>
<name>A0ABQ2DWR5_9MICC</name>
<organism evidence="1 2">
    <name type="scientific">Glutamicibacter ardleyensis</name>
    <dbReference type="NCBI Taxonomy" id="225894"/>
    <lineage>
        <taxon>Bacteria</taxon>
        <taxon>Bacillati</taxon>
        <taxon>Actinomycetota</taxon>
        <taxon>Actinomycetes</taxon>
        <taxon>Micrococcales</taxon>
        <taxon>Micrococcaceae</taxon>
        <taxon>Glutamicibacter</taxon>
    </lineage>
</organism>